<keyword evidence="1" id="KW-0732">Signal</keyword>
<proteinExistence type="predicted"/>
<sequence>MKKILFLVCPMILLSGCAQKIDPNLSAFNGVTYTDYSNEYKYLNTYTINGNTNKSMDDVNVCTLQNIRDRDVVLSDSADSFVGKTGNYYNLNSSMKSNKNGRQYIGDNVIVIDGLTHYQNPQSFIPITNYVRYTLSIRKNDNNISYLFNNITQAQAETGSIPNNGFNPVGNWEGANPSVILKALTAEAQKVTNCLAN</sequence>
<name>A0A556RSG9_9GAMM</name>
<feature type="chain" id="PRO_5021729386" description="Lipoprotein" evidence="1">
    <location>
        <begin position="21"/>
        <end position="197"/>
    </location>
</feature>
<evidence type="ECO:0008006" key="4">
    <source>
        <dbReference type="Google" id="ProtNLM"/>
    </source>
</evidence>
<dbReference type="EMBL" id="VMHL01000001">
    <property type="protein sequence ID" value="TSJ91841.1"/>
    <property type="molecule type" value="Genomic_DNA"/>
</dbReference>
<protein>
    <recommendedName>
        <fullName evidence="4">Lipoprotein</fullName>
    </recommendedName>
</protein>
<feature type="signal peptide" evidence="1">
    <location>
        <begin position="1"/>
        <end position="20"/>
    </location>
</feature>
<dbReference type="AlphaFoldDB" id="A0A556RSG9"/>
<dbReference type="PROSITE" id="PS51257">
    <property type="entry name" value="PROKAR_LIPOPROTEIN"/>
    <property type="match status" value="1"/>
</dbReference>
<evidence type="ECO:0000313" key="3">
    <source>
        <dbReference type="Proteomes" id="UP000319138"/>
    </source>
</evidence>
<accession>A0A556RSG9</accession>
<reference evidence="2 3" key="1">
    <citation type="submission" date="2019-07" db="EMBL/GenBank/DDBJ databases">
        <title>Gilliamella genomes.</title>
        <authorList>
            <person name="Zheng H."/>
        </authorList>
    </citation>
    <scope>NUCLEOTIDE SEQUENCE [LARGE SCALE GENOMIC DNA]</scope>
    <source>
        <strain evidence="2 3">W8131</strain>
    </source>
</reference>
<evidence type="ECO:0000256" key="1">
    <source>
        <dbReference type="SAM" id="SignalP"/>
    </source>
</evidence>
<gene>
    <name evidence="2" type="ORF">FPQ14_00810</name>
</gene>
<dbReference type="RefSeq" id="WP_144187599.1">
    <property type="nucleotide sequence ID" value="NZ_VMHL01000001.1"/>
</dbReference>
<organism evidence="2 3">
    <name type="scientific">Gilliamella apicola</name>
    <dbReference type="NCBI Taxonomy" id="1196095"/>
    <lineage>
        <taxon>Bacteria</taxon>
        <taxon>Pseudomonadati</taxon>
        <taxon>Pseudomonadota</taxon>
        <taxon>Gammaproteobacteria</taxon>
        <taxon>Orbales</taxon>
        <taxon>Orbaceae</taxon>
        <taxon>Gilliamella</taxon>
    </lineage>
</organism>
<evidence type="ECO:0000313" key="2">
    <source>
        <dbReference type="EMBL" id="TSJ91841.1"/>
    </source>
</evidence>
<comment type="caution">
    <text evidence="2">The sequence shown here is derived from an EMBL/GenBank/DDBJ whole genome shotgun (WGS) entry which is preliminary data.</text>
</comment>
<dbReference type="Proteomes" id="UP000319138">
    <property type="component" value="Unassembled WGS sequence"/>
</dbReference>